<keyword evidence="2" id="KW-0732">Signal</keyword>
<feature type="compositionally biased region" description="Gly residues" evidence="1">
    <location>
        <begin position="342"/>
        <end position="363"/>
    </location>
</feature>
<feature type="chain" id="PRO_5001651816" evidence="2">
    <location>
        <begin position="23"/>
        <end position="547"/>
    </location>
</feature>
<feature type="domain" description="Pyrrolo-quinoline quinone repeat" evidence="3">
    <location>
        <begin position="59"/>
        <end position="158"/>
    </location>
</feature>
<dbReference type="Gene3D" id="2.40.128.630">
    <property type="match status" value="1"/>
</dbReference>
<evidence type="ECO:0000313" key="5">
    <source>
        <dbReference type="Proteomes" id="UP000027982"/>
    </source>
</evidence>
<accession>A0A068NLE1</accession>
<reference evidence="4 5" key="1">
    <citation type="journal article" date="2014" name="PLoS ONE">
        <title>The first complete genome sequence of the class fimbriimonadia in the phylum armatimonadetes.</title>
        <authorList>
            <person name="Hu Z.Y."/>
            <person name="Wang Y.Z."/>
            <person name="Im W.T."/>
            <person name="Wang S.Y."/>
            <person name="Zhao G.P."/>
            <person name="Zheng H.J."/>
            <person name="Quan Z.X."/>
        </authorList>
    </citation>
    <scope>NUCLEOTIDE SEQUENCE [LARGE SCALE GENOMIC DNA]</scope>
    <source>
        <strain evidence="4">Gsoil 348</strain>
    </source>
</reference>
<evidence type="ECO:0000256" key="1">
    <source>
        <dbReference type="SAM" id="MobiDB-lite"/>
    </source>
</evidence>
<dbReference type="Pfam" id="PF13360">
    <property type="entry name" value="PQQ_2"/>
    <property type="match status" value="2"/>
</dbReference>
<dbReference type="Gene3D" id="2.130.10.10">
    <property type="entry name" value="YVTN repeat-like/Quinoprotein amine dehydrogenase"/>
    <property type="match status" value="1"/>
</dbReference>
<organism evidence="4 5">
    <name type="scientific">Fimbriimonas ginsengisoli Gsoil 348</name>
    <dbReference type="NCBI Taxonomy" id="661478"/>
    <lineage>
        <taxon>Bacteria</taxon>
        <taxon>Bacillati</taxon>
        <taxon>Armatimonadota</taxon>
        <taxon>Fimbriimonadia</taxon>
        <taxon>Fimbriimonadales</taxon>
        <taxon>Fimbriimonadaceae</taxon>
        <taxon>Fimbriimonas</taxon>
    </lineage>
</organism>
<proteinExistence type="predicted"/>
<keyword evidence="5" id="KW-1185">Reference proteome</keyword>
<keyword evidence="4" id="KW-0418">Kinase</keyword>
<keyword evidence="4" id="KW-0808">Transferase</keyword>
<dbReference type="SMART" id="SM00564">
    <property type="entry name" value="PQQ"/>
    <property type="match status" value="8"/>
</dbReference>
<keyword evidence="4" id="KW-0812">Transmembrane</keyword>
<feature type="signal peptide" evidence="2">
    <location>
        <begin position="1"/>
        <end position="22"/>
    </location>
</feature>
<sequence>MHKLRSITVGLGALALVAAASAQFDGPAPLAWRSMQPTSVPPGGSPVTNGDDIYQSIGGRIYCLDRSTGNKRWQFPQVEAIPGVFRTSPVLSNGTLIGVGDNKIVYAIDPATGNSKWSANLPTGALGSPVVAGNLVVVALSDNSLISFKVGDGSPGWSNPYKVFDGLTGTIAASGNNVVLFTGRQQMASLNTATQKLDWSQTFTQLAPNPSATVVGDTIYTNSGPYLIALNAGNGMARWQTATPLQLALSPVYSPTGILVTSQDGKLLIIDPVSHKIVTKTPIDLGSLPNVKPTSVGNGKFIVPTSNGAINLVDATTGDAQWSYILRPAADAVASTTTTSSGPGGKGGGGFGGFGGQGPGGQNSGNKTQEKITFIQAAAPAVLVGETLLVPARDGSIFAFDRNLGVDLTPPKVEMLFPNAGDQVSGQPPLVLYFRLTDEASGLNTKSLKVEVNGQPLDFTLNKDGTILVRFSQTGKNRPLADGRKEIIVTAADWMGNEIRKPFALTIDNALAPIVIPGSSTNGGKGGPNGPGGPGGGGIGGGGLGGG</sequence>
<dbReference type="OrthoDB" id="9787317at2"/>
<feature type="domain" description="Pyrrolo-quinoline quinone repeat" evidence="3">
    <location>
        <begin position="166"/>
        <end position="273"/>
    </location>
</feature>
<dbReference type="InterPro" id="IPR011047">
    <property type="entry name" value="Quinoprotein_ADH-like_sf"/>
</dbReference>
<dbReference type="KEGG" id="fgi:OP10G_1025"/>
<gene>
    <name evidence="4" type="ORF">OP10G_1025</name>
</gene>
<feature type="region of interest" description="Disordered" evidence="1">
    <location>
        <begin position="335"/>
        <end position="367"/>
    </location>
</feature>
<keyword evidence="4" id="KW-0723">Serine/threonine-protein kinase</keyword>
<dbReference type="InterPro" id="IPR018391">
    <property type="entry name" value="PQQ_b-propeller_rpt"/>
</dbReference>
<dbReference type="STRING" id="661478.OP10G_1025"/>
<dbReference type="InterPro" id="IPR015943">
    <property type="entry name" value="WD40/YVTN_repeat-like_dom_sf"/>
</dbReference>
<keyword evidence="4" id="KW-0472">Membrane</keyword>
<dbReference type="AlphaFoldDB" id="A0A068NLE1"/>
<evidence type="ECO:0000259" key="3">
    <source>
        <dbReference type="Pfam" id="PF13360"/>
    </source>
</evidence>
<dbReference type="SUPFAM" id="SSF50998">
    <property type="entry name" value="Quinoprotein alcohol dehydrogenase-like"/>
    <property type="match status" value="1"/>
</dbReference>
<dbReference type="InterPro" id="IPR002372">
    <property type="entry name" value="PQQ_rpt_dom"/>
</dbReference>
<dbReference type="PANTHER" id="PTHR34512">
    <property type="entry name" value="CELL SURFACE PROTEIN"/>
    <property type="match status" value="1"/>
</dbReference>
<dbReference type="RefSeq" id="WP_025226967.1">
    <property type="nucleotide sequence ID" value="NZ_CP007139.1"/>
</dbReference>
<dbReference type="HOGENOM" id="CLU_497611_0_0_0"/>
<dbReference type="eggNOG" id="COG1520">
    <property type="taxonomic scope" value="Bacteria"/>
</dbReference>
<feature type="region of interest" description="Disordered" evidence="1">
    <location>
        <begin position="521"/>
        <end position="547"/>
    </location>
</feature>
<evidence type="ECO:0000256" key="2">
    <source>
        <dbReference type="SAM" id="SignalP"/>
    </source>
</evidence>
<protein>
    <submittedName>
        <fullName evidence="4">Transmembrane serine/threonine protein kinase D</fullName>
    </submittedName>
</protein>
<dbReference type="EMBL" id="CP007139">
    <property type="protein sequence ID" value="AIE84393.1"/>
    <property type="molecule type" value="Genomic_DNA"/>
</dbReference>
<evidence type="ECO:0000313" key="4">
    <source>
        <dbReference type="EMBL" id="AIE84393.1"/>
    </source>
</evidence>
<dbReference type="Proteomes" id="UP000027982">
    <property type="component" value="Chromosome"/>
</dbReference>
<dbReference type="PANTHER" id="PTHR34512:SF30">
    <property type="entry name" value="OUTER MEMBRANE PROTEIN ASSEMBLY FACTOR BAMB"/>
    <property type="match status" value="1"/>
</dbReference>
<dbReference type="GO" id="GO:0004674">
    <property type="term" value="F:protein serine/threonine kinase activity"/>
    <property type="evidence" value="ECO:0007669"/>
    <property type="project" value="UniProtKB-KW"/>
</dbReference>
<name>A0A068NLE1_FIMGI</name>